<dbReference type="PROSITE" id="PS50994">
    <property type="entry name" value="INTEGRASE"/>
    <property type="match status" value="1"/>
</dbReference>
<dbReference type="Gene3D" id="3.30.420.10">
    <property type="entry name" value="Ribonuclease H-like superfamily/Ribonuclease H"/>
    <property type="match status" value="2"/>
</dbReference>
<dbReference type="InterPro" id="IPR041588">
    <property type="entry name" value="Integrase_H2C2"/>
</dbReference>
<dbReference type="Pfam" id="PF17921">
    <property type="entry name" value="Integrase_H2C2"/>
    <property type="match status" value="1"/>
</dbReference>
<feature type="domain" description="RNase H type-1" evidence="1">
    <location>
        <begin position="422"/>
        <end position="551"/>
    </location>
</feature>
<dbReference type="Gene3D" id="3.30.70.270">
    <property type="match status" value="2"/>
</dbReference>
<dbReference type="InterPro" id="IPR000477">
    <property type="entry name" value="RT_dom"/>
</dbReference>
<dbReference type="AlphaFoldDB" id="A5ASW0"/>
<dbReference type="PANTHER" id="PTHR48475:SF2">
    <property type="entry name" value="RIBONUCLEASE H"/>
    <property type="match status" value="1"/>
</dbReference>
<dbReference type="Pfam" id="PF00665">
    <property type="entry name" value="rve"/>
    <property type="match status" value="1"/>
</dbReference>
<evidence type="ECO:0000259" key="2">
    <source>
        <dbReference type="PROSITE" id="PS50994"/>
    </source>
</evidence>
<dbReference type="InterPro" id="IPR001584">
    <property type="entry name" value="Integrase_cat-core"/>
</dbReference>
<dbReference type="Gene3D" id="3.10.10.10">
    <property type="entry name" value="HIV Type 1 Reverse Transcriptase, subunit A, domain 1"/>
    <property type="match status" value="1"/>
</dbReference>
<dbReference type="Pfam" id="PF17919">
    <property type="entry name" value="RT_RNaseH_2"/>
    <property type="match status" value="1"/>
</dbReference>
<dbReference type="CDD" id="cd09279">
    <property type="entry name" value="RNase_HI_like"/>
    <property type="match status" value="1"/>
</dbReference>
<sequence>MKGIYPSIASHRLNVFSTAKPVRQKIKRFHPDRQKVIRNEIDKLLEAEFIRKVVYSDWLANVVVVPKKKGKWWVCVDYTNLNNACPKDNFPLPRIDQIVDSTAGQGMLSFLDAFSGYHQIPMSPADKEKTAFITPYGLYCYKRLMTKIFKPLIGHTVEVYIDDIVVKSKTREEHVLHLQEVFHLLRKYGKKLNPSKCAFGVSDVKFLGFMVSQRGIEVSPDQVKARLTGKLVALGRFIARFIDELQHFFLAIRKAGVNGWTDSCQNAFEKIKHCLTQPPILSSLIPKEKLYMYLAVSEWAISVVLFHYPSPKEHKPIYYVSRALADVETRYSKMELTTLALRSAVQKLRPYFQAHPVVVLTDQPLRKILHKPDLTGRMLQWAIELSEFGIEFQPRLSMKGQVMADFVLEYSRRPNQHQESNEKEWWTLRVNGASRSSGSGVRLLLQSPTGEHLEQAIRLGFPASNNEAEYEAILSGLDLALALSVSKLRVYSDSQLVVRYIQEEYEAKDARMVRYLTKVKDTLQQFTEWTVEKIRRTENGRADTLAGIAASLPIKEVILLPIHVQIDPYTNDQDWTDNVAEYLRTGTLPGDPKQAHKIRVQAARFTLIGGHLYKRSFTRPYLRCLGHSEAQYALAELHEGVCGNHSGGRSLAHRAHSQGYYWPTMKKDAAAYVKKCDKFQRYVPIPHMPSATLKSILGPWPFAQWGMDIVGPLPTAPAQKKFLLVATDYFSKWVEAEAYVGIKDKNVTKFVWKNIVCRFGIPQTIIANNGPQFDSIAFRNFCSELNIQNSYSTPRYPQSNGQAEATNKTLITALKKRLEQAKGKWVEELPGVLWAYRTTPGRPTGNTPFALAYGMDAVIPTEIGLPTIRTDAAKQNDANTELGKNLDWADEVRERAAIRMANYQQRASAHYNRKVRPRSFKNGTLVFRKVFENTVEMGAGKFQANWEGPYIVSKTSESGAYHLQKLDGTPLLRPWNVSNLKQYYQ</sequence>
<dbReference type="InterPro" id="IPR043128">
    <property type="entry name" value="Rev_trsase/Diguanyl_cyclase"/>
</dbReference>
<dbReference type="InterPro" id="IPR036397">
    <property type="entry name" value="RNaseH_sf"/>
</dbReference>
<gene>
    <name evidence="3" type="ORF">VITISV_014126</name>
</gene>
<dbReference type="GO" id="GO:0004523">
    <property type="term" value="F:RNA-DNA hybrid ribonuclease activity"/>
    <property type="evidence" value="ECO:0007669"/>
    <property type="project" value="InterPro"/>
</dbReference>
<dbReference type="Pfam" id="PF00078">
    <property type="entry name" value="RVT_1"/>
    <property type="match status" value="1"/>
</dbReference>
<dbReference type="InterPro" id="IPR041577">
    <property type="entry name" value="RT_RNaseH_2"/>
</dbReference>
<name>A5ASW0_VITVI</name>
<evidence type="ECO:0000313" key="3">
    <source>
        <dbReference type="EMBL" id="CAN80433.1"/>
    </source>
</evidence>
<dbReference type="InterPro" id="IPR012337">
    <property type="entry name" value="RNaseH-like_sf"/>
</dbReference>
<evidence type="ECO:0000259" key="1">
    <source>
        <dbReference type="PROSITE" id="PS50879"/>
    </source>
</evidence>
<dbReference type="EMBL" id="AM434292">
    <property type="protein sequence ID" value="CAN80433.1"/>
    <property type="molecule type" value="Genomic_DNA"/>
</dbReference>
<dbReference type="GO" id="GO:0015074">
    <property type="term" value="P:DNA integration"/>
    <property type="evidence" value="ECO:0007669"/>
    <property type="project" value="InterPro"/>
</dbReference>
<accession>A5ASW0</accession>
<dbReference type="FunFam" id="3.30.70.270:FF:000003">
    <property type="entry name" value="Transposon Ty3-G Gag-Pol polyprotein"/>
    <property type="match status" value="1"/>
</dbReference>
<dbReference type="PROSITE" id="PS50879">
    <property type="entry name" value="RNASE_H_1"/>
    <property type="match status" value="1"/>
</dbReference>
<reference evidence="3" key="1">
    <citation type="journal article" date="2007" name="PLoS ONE">
        <title>The first genome sequence of an elite grapevine cultivar (Pinot noir Vitis vinifera L.): coping with a highly heterozygous genome.</title>
        <authorList>
            <person name="Velasco R."/>
            <person name="Zharkikh A."/>
            <person name="Troggio M."/>
            <person name="Cartwright D.A."/>
            <person name="Cestaro A."/>
            <person name="Pruss D."/>
            <person name="Pindo M."/>
            <person name="FitzGerald L.M."/>
            <person name="Vezzulli S."/>
            <person name="Reid J."/>
            <person name="Malacarne G."/>
            <person name="Iliev D."/>
            <person name="Coppola G."/>
            <person name="Wardell B."/>
            <person name="Micheletti D."/>
            <person name="Macalma T."/>
            <person name="Facci M."/>
            <person name="Mitchell J.T."/>
            <person name="Perazzolli M."/>
            <person name="Eldredge G."/>
            <person name="Gatto P."/>
            <person name="Oyzerski R."/>
            <person name="Moretto M."/>
            <person name="Gutin N."/>
            <person name="Stefanini M."/>
            <person name="Chen Y."/>
            <person name="Segala C."/>
            <person name="Davenport C."/>
            <person name="Dematte L."/>
            <person name="Mraz A."/>
            <person name="Battilana J."/>
            <person name="Stormo K."/>
            <person name="Costa F."/>
            <person name="Tao Q."/>
            <person name="Si-Ammour A."/>
            <person name="Harkins T."/>
            <person name="Lackey A."/>
            <person name="Perbost C."/>
            <person name="Taillon B."/>
            <person name="Stella A."/>
            <person name="Solovyev V."/>
            <person name="Fawcett J.A."/>
            <person name="Sterck L."/>
            <person name="Vandepoele K."/>
            <person name="Grando S.M."/>
            <person name="Toppo S."/>
            <person name="Moser C."/>
            <person name="Lanchbury J."/>
            <person name="Bogden R."/>
            <person name="Skolnick M."/>
            <person name="Sgaramella V."/>
            <person name="Bhatnagar S.K."/>
            <person name="Fontana P."/>
            <person name="Gutin A."/>
            <person name="Van de Peer Y."/>
            <person name="Salamini F."/>
            <person name="Viola R."/>
        </authorList>
    </citation>
    <scope>NUCLEOTIDE SEQUENCE</scope>
</reference>
<feature type="domain" description="Integrase catalytic" evidence="2">
    <location>
        <begin position="697"/>
        <end position="856"/>
    </location>
</feature>
<dbReference type="CDD" id="cd01647">
    <property type="entry name" value="RT_LTR"/>
    <property type="match status" value="1"/>
</dbReference>
<dbReference type="SUPFAM" id="SSF53098">
    <property type="entry name" value="Ribonuclease H-like"/>
    <property type="match status" value="2"/>
</dbReference>
<dbReference type="GO" id="GO:0003676">
    <property type="term" value="F:nucleic acid binding"/>
    <property type="evidence" value="ECO:0007669"/>
    <property type="project" value="InterPro"/>
</dbReference>
<dbReference type="SUPFAM" id="SSF56672">
    <property type="entry name" value="DNA/RNA polymerases"/>
    <property type="match status" value="1"/>
</dbReference>
<organism evidence="3">
    <name type="scientific">Vitis vinifera</name>
    <name type="common">Grape</name>
    <dbReference type="NCBI Taxonomy" id="29760"/>
    <lineage>
        <taxon>Eukaryota</taxon>
        <taxon>Viridiplantae</taxon>
        <taxon>Streptophyta</taxon>
        <taxon>Embryophyta</taxon>
        <taxon>Tracheophyta</taxon>
        <taxon>Spermatophyta</taxon>
        <taxon>Magnoliopsida</taxon>
        <taxon>eudicotyledons</taxon>
        <taxon>Gunneridae</taxon>
        <taxon>Pentapetalae</taxon>
        <taxon>rosids</taxon>
        <taxon>Vitales</taxon>
        <taxon>Vitaceae</taxon>
        <taxon>Viteae</taxon>
        <taxon>Vitis</taxon>
    </lineage>
</organism>
<dbReference type="InterPro" id="IPR043502">
    <property type="entry name" value="DNA/RNA_pol_sf"/>
</dbReference>
<dbReference type="InterPro" id="IPR002156">
    <property type="entry name" value="RNaseH_domain"/>
</dbReference>
<dbReference type="Gene3D" id="1.10.340.70">
    <property type="match status" value="1"/>
</dbReference>
<dbReference type="PANTHER" id="PTHR48475">
    <property type="entry name" value="RIBONUCLEASE H"/>
    <property type="match status" value="1"/>
</dbReference>
<protein>
    <submittedName>
        <fullName evidence="3">Uncharacterized protein</fullName>
    </submittedName>
</protein>
<dbReference type="Pfam" id="PF13456">
    <property type="entry name" value="RVT_3"/>
    <property type="match status" value="1"/>
</dbReference>
<proteinExistence type="predicted"/>